<evidence type="ECO:0000259" key="6">
    <source>
        <dbReference type="PROSITE" id="PS50011"/>
    </source>
</evidence>
<dbReference type="GO" id="GO:0005737">
    <property type="term" value="C:cytoplasm"/>
    <property type="evidence" value="ECO:0007669"/>
    <property type="project" value="TreeGrafter"/>
</dbReference>
<keyword evidence="5" id="KW-0472">Membrane</keyword>
<feature type="region of interest" description="Disordered" evidence="4">
    <location>
        <begin position="528"/>
        <end position="547"/>
    </location>
</feature>
<evidence type="ECO:0000256" key="3">
    <source>
        <dbReference type="PROSITE-ProRule" id="PRU10141"/>
    </source>
</evidence>
<evidence type="ECO:0000313" key="7">
    <source>
        <dbReference type="EMBL" id="MDI5970954.1"/>
    </source>
</evidence>
<dbReference type="Gene3D" id="1.10.510.10">
    <property type="entry name" value="Transferase(Phosphotransferase) domain 1"/>
    <property type="match status" value="1"/>
</dbReference>
<dbReference type="RefSeq" id="WP_282698777.1">
    <property type="nucleotide sequence ID" value="NZ_JABXJJ020000019.1"/>
</dbReference>
<dbReference type="InterPro" id="IPR053235">
    <property type="entry name" value="Ser_Thr_kinase"/>
</dbReference>
<dbReference type="EC" id="2.7.11.1" evidence="7"/>
<dbReference type="EMBL" id="JABXJJ020000019">
    <property type="protein sequence ID" value="MDI5970954.1"/>
    <property type="molecule type" value="Genomic_DNA"/>
</dbReference>
<feature type="transmembrane region" description="Helical" evidence="5">
    <location>
        <begin position="320"/>
        <end position="342"/>
    </location>
</feature>
<gene>
    <name evidence="7" type="ORF">POF50_016660</name>
</gene>
<feature type="region of interest" description="Disordered" evidence="4">
    <location>
        <begin position="365"/>
        <end position="438"/>
    </location>
</feature>
<sequence>MSWVVPGYTHIRELGSGAGGRVLLARHEGTGSAVAIKYLGEELRGSEEFLTGFRAEARLLGDLGSPHVVRLWEYVEEPRGAAIVMELVDGISLRALLRAEGATGPEAALVVLKGSLQGLAAAHAAGVVHRDYKPENVLVAADGSSKLGDFGIAMANGGTGRLVGTPPYMAPERWTGSPAAPLADVYAATVTFFECLTGSRPYPGATTAELMVQHTSAPIPDDAAPEALRPLIRRGLAKEPADRPASAARFLVELEEVAGAAYGADWQETGQRELAQLAALLLFLFPSANGVAEGGTALATTVLGAAPPPARRPRRPAGRVLAAAILAVVALLLLGGYAMGALRVGTTAVSKAVAIPTGYASTGVAPGAASASPSASAGPGASASASASPSVSATPSADVAPSASPDPAPDPTPTSTPTTAASAGTTVSATAPPPPPTVHVTDLAIDVFDVDTSTYDGELYANATTDGVQPVVLTARWFVSPDGKSDTVVDTESVTVSGKTRYLRIPFPEYTFSRQYCGRYFGVTLSSSPAAADGSPSQSTYVDCPIQ</sequence>
<dbReference type="InterPro" id="IPR011009">
    <property type="entry name" value="Kinase-like_dom_sf"/>
</dbReference>
<dbReference type="PANTHER" id="PTHR24361">
    <property type="entry name" value="MITOGEN-ACTIVATED KINASE KINASE KINASE"/>
    <property type="match status" value="1"/>
</dbReference>
<dbReference type="GO" id="GO:0005524">
    <property type="term" value="F:ATP binding"/>
    <property type="evidence" value="ECO:0007669"/>
    <property type="project" value="UniProtKB-UniRule"/>
</dbReference>
<keyword evidence="1 3" id="KW-0547">Nucleotide-binding</keyword>
<protein>
    <submittedName>
        <fullName evidence="7">Serine/threonine-protein kinase</fullName>
        <ecNumber evidence="7">2.7.11.1</ecNumber>
    </submittedName>
</protein>
<dbReference type="PROSITE" id="PS00108">
    <property type="entry name" value="PROTEIN_KINASE_ST"/>
    <property type="match status" value="1"/>
</dbReference>
<feature type="compositionally biased region" description="Low complexity" evidence="4">
    <location>
        <begin position="415"/>
        <end position="430"/>
    </location>
</feature>
<evidence type="ECO:0000256" key="4">
    <source>
        <dbReference type="SAM" id="MobiDB-lite"/>
    </source>
</evidence>
<dbReference type="SUPFAM" id="SSF56112">
    <property type="entry name" value="Protein kinase-like (PK-like)"/>
    <property type="match status" value="1"/>
</dbReference>
<feature type="compositionally biased region" description="Pro residues" evidence="4">
    <location>
        <begin position="404"/>
        <end position="414"/>
    </location>
</feature>
<dbReference type="InterPro" id="IPR000719">
    <property type="entry name" value="Prot_kinase_dom"/>
</dbReference>
<dbReference type="CDD" id="cd14014">
    <property type="entry name" value="STKc_PknB_like"/>
    <property type="match status" value="1"/>
</dbReference>
<dbReference type="GO" id="GO:0004674">
    <property type="term" value="F:protein serine/threonine kinase activity"/>
    <property type="evidence" value="ECO:0007669"/>
    <property type="project" value="UniProtKB-EC"/>
</dbReference>
<evidence type="ECO:0000256" key="2">
    <source>
        <dbReference type="ARBA" id="ARBA00022840"/>
    </source>
</evidence>
<dbReference type="AlphaFoldDB" id="A0AA90H5C9"/>
<feature type="compositionally biased region" description="Low complexity" evidence="4">
    <location>
        <begin position="365"/>
        <end position="403"/>
    </location>
</feature>
<accession>A0AA90H5C9</accession>
<comment type="caution">
    <text evidence="7">The sequence shown here is derived from an EMBL/GenBank/DDBJ whole genome shotgun (WGS) entry which is preliminary data.</text>
</comment>
<reference evidence="7" key="1">
    <citation type="submission" date="2023-05" db="EMBL/GenBank/DDBJ databases">
        <title>Streptantibioticus silvisoli sp. nov., acidotolerant actinomycetes 1 from pine litter.</title>
        <authorList>
            <person name="Swiecimska M."/>
            <person name="Golinska P."/>
            <person name="Sangal V."/>
            <person name="Wachnowicz B."/>
            <person name="Goodfellow M."/>
        </authorList>
    </citation>
    <scope>NUCLEOTIDE SEQUENCE</scope>
    <source>
        <strain evidence="7">SL13</strain>
    </source>
</reference>
<dbReference type="PANTHER" id="PTHR24361:SF678">
    <property type="entry name" value="SPORULATION-SPECIFIC PROTEIN 1"/>
    <property type="match status" value="1"/>
</dbReference>
<feature type="domain" description="Protein kinase" evidence="6">
    <location>
        <begin position="8"/>
        <end position="258"/>
    </location>
</feature>
<dbReference type="InterPro" id="IPR017441">
    <property type="entry name" value="Protein_kinase_ATP_BS"/>
</dbReference>
<feature type="binding site" evidence="3">
    <location>
        <position position="37"/>
    </location>
    <ligand>
        <name>ATP</name>
        <dbReference type="ChEBI" id="CHEBI:30616"/>
    </ligand>
</feature>
<dbReference type="PROSITE" id="PS00107">
    <property type="entry name" value="PROTEIN_KINASE_ATP"/>
    <property type="match status" value="1"/>
</dbReference>
<name>A0AA90H5C9_9ACTN</name>
<keyword evidence="7" id="KW-0808">Transferase</keyword>
<dbReference type="PROSITE" id="PS50011">
    <property type="entry name" value="PROTEIN_KINASE_DOM"/>
    <property type="match status" value="1"/>
</dbReference>
<dbReference type="Pfam" id="PF00069">
    <property type="entry name" value="Pkinase"/>
    <property type="match status" value="1"/>
</dbReference>
<evidence type="ECO:0000256" key="1">
    <source>
        <dbReference type="ARBA" id="ARBA00022741"/>
    </source>
</evidence>
<proteinExistence type="predicted"/>
<evidence type="ECO:0000256" key="5">
    <source>
        <dbReference type="SAM" id="Phobius"/>
    </source>
</evidence>
<keyword evidence="2 3" id="KW-0067">ATP-binding</keyword>
<keyword evidence="7" id="KW-0418">Kinase</keyword>
<keyword evidence="5" id="KW-1133">Transmembrane helix</keyword>
<feature type="compositionally biased region" description="Low complexity" evidence="4">
    <location>
        <begin position="528"/>
        <end position="539"/>
    </location>
</feature>
<organism evidence="7">
    <name type="scientific">Streptantibioticus silvisoli</name>
    <dbReference type="NCBI Taxonomy" id="2705255"/>
    <lineage>
        <taxon>Bacteria</taxon>
        <taxon>Bacillati</taxon>
        <taxon>Actinomycetota</taxon>
        <taxon>Actinomycetes</taxon>
        <taxon>Kitasatosporales</taxon>
        <taxon>Streptomycetaceae</taxon>
        <taxon>Streptantibioticus</taxon>
    </lineage>
</organism>
<keyword evidence="5" id="KW-0812">Transmembrane</keyword>
<dbReference type="InterPro" id="IPR008271">
    <property type="entry name" value="Ser/Thr_kinase_AS"/>
</dbReference>